<dbReference type="GO" id="GO:0004519">
    <property type="term" value="F:endonuclease activity"/>
    <property type="evidence" value="ECO:0007669"/>
    <property type="project" value="UniProtKB-KW"/>
</dbReference>
<dbReference type="Proteomes" id="UP000256514">
    <property type="component" value="Unassembled WGS sequence"/>
</dbReference>
<dbReference type="AlphaFoldDB" id="A0A3D8IK62"/>
<dbReference type="EMBL" id="NXLT01000014">
    <property type="protein sequence ID" value="RDU65410.1"/>
    <property type="molecule type" value="Genomic_DNA"/>
</dbReference>
<gene>
    <name evidence="1" type="ORF">CQA54_08700</name>
</gene>
<keyword evidence="1" id="KW-0378">Hydrolase</keyword>
<protein>
    <submittedName>
        <fullName evidence="1">Type II restriction endonuclease</fullName>
    </submittedName>
</protein>
<evidence type="ECO:0000313" key="2">
    <source>
        <dbReference type="Proteomes" id="UP000256514"/>
    </source>
</evidence>
<keyword evidence="2" id="KW-1185">Reference proteome</keyword>
<comment type="caution">
    <text evidence="1">The sequence shown here is derived from an EMBL/GenBank/DDBJ whole genome shotgun (WGS) entry which is preliminary data.</text>
</comment>
<keyword evidence="1" id="KW-0540">Nuclease</keyword>
<accession>A0A3D8IK62</accession>
<feature type="non-terminal residue" evidence="1">
    <location>
        <position position="1"/>
    </location>
</feature>
<sequence length="49" mass="5649">IISLVEQILESKAKDPTTDTKELESHIDSLVYTLYNLTDDEIKIIENKE</sequence>
<evidence type="ECO:0000313" key="1">
    <source>
        <dbReference type="EMBL" id="RDU65410.1"/>
    </source>
</evidence>
<keyword evidence="1" id="KW-0255">Endonuclease</keyword>
<organism evidence="1 2">
    <name type="scientific">Helicobacter equorum</name>
    <dbReference type="NCBI Taxonomy" id="361872"/>
    <lineage>
        <taxon>Bacteria</taxon>
        <taxon>Pseudomonadati</taxon>
        <taxon>Campylobacterota</taxon>
        <taxon>Epsilonproteobacteria</taxon>
        <taxon>Campylobacterales</taxon>
        <taxon>Helicobacteraceae</taxon>
        <taxon>Helicobacter</taxon>
    </lineage>
</organism>
<name>A0A3D8IK62_9HELI</name>
<dbReference type="OrthoDB" id="5329385at2"/>
<proteinExistence type="predicted"/>
<reference evidence="1 2" key="1">
    <citation type="submission" date="2018-04" db="EMBL/GenBank/DDBJ databases">
        <title>Novel Campyloabacter and Helicobacter Species and Strains.</title>
        <authorList>
            <person name="Mannion A.J."/>
            <person name="Shen Z."/>
            <person name="Fox J.G."/>
        </authorList>
    </citation>
    <scope>NUCLEOTIDE SEQUENCE [LARGE SCALE GENOMIC DNA]</scope>
    <source>
        <strain evidence="1 2">MIT 12-6600</strain>
    </source>
</reference>